<protein>
    <submittedName>
        <fullName evidence="3">Transcriptional regulator</fullName>
    </submittedName>
</protein>
<evidence type="ECO:0000313" key="3">
    <source>
        <dbReference type="EMBL" id="AWK70271.1"/>
    </source>
</evidence>
<sequence>MKGAALLERVRRAAGLSQDELARRAHTSRPTLSAYENGRKSPSLETASRLLNEAGYDLDATPHITFHPVPGARGRNYLVPDRLPRLPIERAMATVELPLALNWSDPGRSFRLSDRSERSRVYEIVLREGTPDHVLTYIDGALLIDLWSELVVPRDLRIAWTPVIEQILPTR</sequence>
<evidence type="ECO:0000256" key="1">
    <source>
        <dbReference type="SAM" id="MobiDB-lite"/>
    </source>
</evidence>
<evidence type="ECO:0000313" key="4">
    <source>
        <dbReference type="Proteomes" id="UP000245711"/>
    </source>
</evidence>
<dbReference type="EMBL" id="CP021354">
    <property type="protein sequence ID" value="AWK70271.1"/>
    <property type="molecule type" value="Genomic_DNA"/>
</dbReference>
<dbReference type="InterPro" id="IPR001387">
    <property type="entry name" value="Cro/C1-type_HTH"/>
</dbReference>
<dbReference type="PROSITE" id="PS50943">
    <property type="entry name" value="HTH_CROC1"/>
    <property type="match status" value="1"/>
</dbReference>
<feature type="domain" description="HTH cro/C1-type" evidence="2">
    <location>
        <begin position="7"/>
        <end position="61"/>
    </location>
</feature>
<dbReference type="AlphaFoldDB" id="A0A2S2BNR1"/>
<proteinExistence type="predicted"/>
<organism evidence="3 4">
    <name type="scientific">Rhodococcus oxybenzonivorans</name>
    <dbReference type="NCBI Taxonomy" id="1990687"/>
    <lineage>
        <taxon>Bacteria</taxon>
        <taxon>Bacillati</taxon>
        <taxon>Actinomycetota</taxon>
        <taxon>Actinomycetes</taxon>
        <taxon>Mycobacteriales</taxon>
        <taxon>Nocardiaceae</taxon>
        <taxon>Rhodococcus</taxon>
    </lineage>
</organism>
<name>A0A2S2BNR1_9NOCA</name>
<accession>A0A2S2BNR1</accession>
<dbReference type="RefSeq" id="WP_109325488.1">
    <property type="nucleotide sequence ID" value="NZ_CP021354.1"/>
</dbReference>
<dbReference type="KEGG" id="roz:CBI38_00440"/>
<evidence type="ECO:0000259" key="2">
    <source>
        <dbReference type="PROSITE" id="PS50943"/>
    </source>
</evidence>
<dbReference type="Gene3D" id="1.10.260.40">
    <property type="entry name" value="lambda repressor-like DNA-binding domains"/>
    <property type="match status" value="1"/>
</dbReference>
<reference evidence="3 4" key="1">
    <citation type="submission" date="2017-05" db="EMBL/GenBank/DDBJ databases">
        <title>Isolation of Rhodococcus sp. S2-17 biodegrading of BP-3.</title>
        <authorList>
            <person name="Lee Y."/>
            <person name="Kim K.H."/>
            <person name="Chun B.H."/>
            <person name="Jung H.S."/>
            <person name="Jeon C.O."/>
        </authorList>
    </citation>
    <scope>NUCLEOTIDE SEQUENCE [LARGE SCALE GENOMIC DNA]</scope>
    <source>
        <strain evidence="3 4">S2-17</strain>
    </source>
</reference>
<dbReference type="GO" id="GO:0003677">
    <property type="term" value="F:DNA binding"/>
    <property type="evidence" value="ECO:0007669"/>
    <property type="project" value="InterPro"/>
</dbReference>
<dbReference type="CDD" id="cd00093">
    <property type="entry name" value="HTH_XRE"/>
    <property type="match status" value="1"/>
</dbReference>
<keyword evidence="4" id="KW-1185">Reference proteome</keyword>
<dbReference type="Proteomes" id="UP000245711">
    <property type="component" value="Chromosome"/>
</dbReference>
<feature type="region of interest" description="Disordered" evidence="1">
    <location>
        <begin position="21"/>
        <end position="43"/>
    </location>
</feature>
<dbReference type="Pfam" id="PF01381">
    <property type="entry name" value="HTH_3"/>
    <property type="match status" value="1"/>
</dbReference>
<dbReference type="InterPro" id="IPR010982">
    <property type="entry name" value="Lambda_DNA-bd_dom_sf"/>
</dbReference>
<dbReference type="OrthoDB" id="9803128at2"/>
<dbReference type="SMART" id="SM00530">
    <property type="entry name" value="HTH_XRE"/>
    <property type="match status" value="1"/>
</dbReference>
<dbReference type="SUPFAM" id="SSF47413">
    <property type="entry name" value="lambda repressor-like DNA-binding domains"/>
    <property type="match status" value="1"/>
</dbReference>
<gene>
    <name evidence="3" type="ORF">CBI38_00440</name>
</gene>